<dbReference type="SUPFAM" id="SSF51161">
    <property type="entry name" value="Trimeric LpxA-like enzymes"/>
    <property type="match status" value="1"/>
</dbReference>
<reference evidence="5 6" key="1">
    <citation type="submission" date="2019-06" db="EMBL/GenBank/DDBJ databases">
        <title>Draft genome of Streptomyces sedi sp. JCM16909.</title>
        <authorList>
            <person name="Klykleung N."/>
            <person name="Tanasupawat S."/>
            <person name="Kudo T."/>
            <person name="Yuki M."/>
            <person name="Ohkuma M."/>
        </authorList>
    </citation>
    <scope>NUCLEOTIDE SEQUENCE [LARGE SCALE GENOMIC DNA]</scope>
    <source>
        <strain evidence="5 6">JCM 16909</strain>
    </source>
</reference>
<dbReference type="InterPro" id="IPR011004">
    <property type="entry name" value="Trimer_LpxA-like_sf"/>
</dbReference>
<accession>A0A5C4V5J3</accession>
<dbReference type="OrthoDB" id="2643438at2"/>
<dbReference type="PANTHER" id="PTHR23416:SF23">
    <property type="entry name" value="ACETYLTRANSFERASE C18B11.09C-RELATED"/>
    <property type="match status" value="1"/>
</dbReference>
<name>A0A5C4V5J3_9ACTN</name>
<sequence length="614" mass="65105">MSPHVPAAAPDDPDATGPRAAEPAIADEPAAAEPPTGLGPDDDPRLLDYNAWLFWRRADEDTRAAQLARQKAVLAGIEGELGERCFLSELAMVQPTSLRLGSDCYVAAHAYLTGTVAAGDHCSVNPFAVLRGTVTLGNGVRIGAHASILGFNHGMEPDRPVHRQPTSERGITIGDDVWIGSNAVLLDGITVGSGAVIGAGAVVTRDVPEWAVVGGNPARVIRDRRAPKAARRDPRAELAGRLAAFADRAREQADAVVARSWEATATAPDGAATGRYLDAPDAPPTLRAHADAVEITALLHGSAPRQLTVEEHVRRLRQGQDPVTGLIAPLDENGRPGPAPAGFGSDGDADYHVLSLGYALQLLGSRFAHPVGAVAALDADALVGVLAALPWRERGWGAGAGVDALGTAFHWNLTLDPAGPDHTRRQLDVYFGWLLTHCRPGTGLWSEERAADGLLQPVNGYYRASRGSFAQFGLPVPYPERLVDSVLRHAADPRHFGPGRTTSCNVLDVAHPLWLAARQVPAHRADEVAAWATGQCGPLLERWVDGEGFPFRFPPPGGPVGRDQRPGLQGTEMWLATLWYLADLVGVAESLGYRPTGVHRPEPATQLGETPAAR</sequence>
<evidence type="ECO:0000256" key="1">
    <source>
        <dbReference type="ARBA" id="ARBA00007274"/>
    </source>
</evidence>
<feature type="region of interest" description="Disordered" evidence="4">
    <location>
        <begin position="324"/>
        <end position="344"/>
    </location>
</feature>
<comment type="similarity">
    <text evidence="1">Belongs to the transferase hexapeptide repeat family.</text>
</comment>
<dbReference type="CDD" id="cd04647">
    <property type="entry name" value="LbH_MAT_like"/>
    <property type="match status" value="1"/>
</dbReference>
<gene>
    <name evidence="5" type="ORF">FH715_10885</name>
</gene>
<keyword evidence="6" id="KW-1185">Reference proteome</keyword>
<dbReference type="InterPro" id="IPR018357">
    <property type="entry name" value="Hexapep_transf_CS"/>
</dbReference>
<feature type="compositionally biased region" description="Low complexity" evidence="4">
    <location>
        <begin position="18"/>
        <end position="39"/>
    </location>
</feature>
<dbReference type="GO" id="GO:0008374">
    <property type="term" value="F:O-acyltransferase activity"/>
    <property type="evidence" value="ECO:0007669"/>
    <property type="project" value="TreeGrafter"/>
</dbReference>
<organism evidence="5 6">
    <name type="scientific">Streptomyces sedi</name>
    <dbReference type="NCBI Taxonomy" id="555059"/>
    <lineage>
        <taxon>Bacteria</taxon>
        <taxon>Bacillati</taxon>
        <taxon>Actinomycetota</taxon>
        <taxon>Actinomycetes</taxon>
        <taxon>Kitasatosporales</taxon>
        <taxon>Streptomycetaceae</taxon>
        <taxon>Streptomyces</taxon>
    </lineage>
</organism>
<dbReference type="EMBL" id="VDGT01000006">
    <property type="protein sequence ID" value="TNM31180.1"/>
    <property type="molecule type" value="Genomic_DNA"/>
</dbReference>
<evidence type="ECO:0000256" key="2">
    <source>
        <dbReference type="ARBA" id="ARBA00022679"/>
    </source>
</evidence>
<dbReference type="PROSITE" id="PS00101">
    <property type="entry name" value="HEXAPEP_TRANSFERASES"/>
    <property type="match status" value="1"/>
</dbReference>
<protein>
    <submittedName>
        <fullName evidence="5">Acyltransferase</fullName>
    </submittedName>
</protein>
<dbReference type="InterPro" id="IPR051159">
    <property type="entry name" value="Hexapeptide_acetyltransf"/>
</dbReference>
<dbReference type="Proteomes" id="UP000311713">
    <property type="component" value="Unassembled WGS sequence"/>
</dbReference>
<dbReference type="GO" id="GO:0005829">
    <property type="term" value="C:cytosol"/>
    <property type="evidence" value="ECO:0007669"/>
    <property type="project" value="TreeGrafter"/>
</dbReference>
<comment type="caution">
    <text evidence="5">The sequence shown here is derived from an EMBL/GenBank/DDBJ whole genome shotgun (WGS) entry which is preliminary data.</text>
</comment>
<dbReference type="InterPro" id="IPR001451">
    <property type="entry name" value="Hexapep"/>
</dbReference>
<proteinExistence type="inferred from homology"/>
<feature type="compositionally biased region" description="Low complexity" evidence="4">
    <location>
        <begin position="1"/>
        <end position="10"/>
    </location>
</feature>
<keyword evidence="5" id="KW-0012">Acyltransferase</keyword>
<dbReference type="Pfam" id="PF00132">
    <property type="entry name" value="Hexapep"/>
    <property type="match status" value="1"/>
</dbReference>
<evidence type="ECO:0000313" key="5">
    <source>
        <dbReference type="EMBL" id="TNM31180.1"/>
    </source>
</evidence>
<dbReference type="PANTHER" id="PTHR23416">
    <property type="entry name" value="SIALIC ACID SYNTHASE-RELATED"/>
    <property type="match status" value="1"/>
</dbReference>
<evidence type="ECO:0000256" key="3">
    <source>
        <dbReference type="ARBA" id="ARBA00022737"/>
    </source>
</evidence>
<evidence type="ECO:0000313" key="6">
    <source>
        <dbReference type="Proteomes" id="UP000311713"/>
    </source>
</evidence>
<evidence type="ECO:0000256" key="4">
    <source>
        <dbReference type="SAM" id="MobiDB-lite"/>
    </source>
</evidence>
<dbReference type="AlphaFoldDB" id="A0A5C4V5J3"/>
<dbReference type="Gene3D" id="2.160.10.10">
    <property type="entry name" value="Hexapeptide repeat proteins"/>
    <property type="match status" value="1"/>
</dbReference>
<feature type="region of interest" description="Disordered" evidence="4">
    <location>
        <begin position="1"/>
        <end position="43"/>
    </location>
</feature>
<keyword evidence="3" id="KW-0677">Repeat</keyword>
<keyword evidence="2 5" id="KW-0808">Transferase</keyword>